<dbReference type="UniPathway" id="UPA00148">
    <property type="reaction ID" value="UER00238"/>
</dbReference>
<evidence type="ECO:0000313" key="21">
    <source>
        <dbReference type="Proteomes" id="UP000183994"/>
    </source>
</evidence>
<dbReference type="EMBL" id="FQZU01000030">
    <property type="protein sequence ID" value="SHK66023.1"/>
    <property type="molecule type" value="Genomic_DNA"/>
</dbReference>
<gene>
    <name evidence="19" type="primary">cobS</name>
    <name evidence="20" type="ORF">SAMN02745216_03836</name>
</gene>
<feature type="transmembrane region" description="Helical" evidence="19">
    <location>
        <begin position="187"/>
        <end position="220"/>
    </location>
</feature>
<accession>A0A1M6UA19</accession>
<comment type="similarity">
    <text evidence="4 19">Belongs to the CobS family.</text>
</comment>
<dbReference type="HAMAP" id="MF_00719">
    <property type="entry name" value="CobS"/>
    <property type="match status" value="1"/>
</dbReference>
<evidence type="ECO:0000256" key="17">
    <source>
        <dbReference type="ARBA" id="ARBA00048623"/>
    </source>
</evidence>
<keyword evidence="9 19" id="KW-0808">Transferase</keyword>
<evidence type="ECO:0000256" key="13">
    <source>
        <dbReference type="ARBA" id="ARBA00023136"/>
    </source>
</evidence>
<dbReference type="GO" id="GO:0051073">
    <property type="term" value="F:adenosylcobinamide-GDP ribazoletransferase activity"/>
    <property type="evidence" value="ECO:0007669"/>
    <property type="project" value="UniProtKB-UniRule"/>
</dbReference>
<keyword evidence="11 19" id="KW-0460">Magnesium</keyword>
<keyword evidence="21" id="KW-1185">Reference proteome</keyword>
<evidence type="ECO:0000256" key="3">
    <source>
        <dbReference type="ARBA" id="ARBA00004663"/>
    </source>
</evidence>
<evidence type="ECO:0000256" key="15">
    <source>
        <dbReference type="ARBA" id="ARBA00032605"/>
    </source>
</evidence>
<comment type="pathway">
    <text evidence="3 19">Cofactor biosynthesis; adenosylcobalamin biosynthesis; adenosylcobalamin from cob(II)yrinate a,c-diamide: step 7/7.</text>
</comment>
<evidence type="ECO:0000256" key="10">
    <source>
        <dbReference type="ARBA" id="ARBA00022692"/>
    </source>
</evidence>
<name>A0A1M6UA19_9BACT</name>
<dbReference type="STRING" id="1121393.SAMN02745216_03836"/>
<dbReference type="GO" id="GO:0008818">
    <property type="term" value="F:cobalamin 5'-phosphate synthase activity"/>
    <property type="evidence" value="ECO:0007669"/>
    <property type="project" value="UniProtKB-UniRule"/>
</dbReference>
<feature type="transmembrane region" description="Helical" evidence="19">
    <location>
        <begin position="145"/>
        <end position="167"/>
    </location>
</feature>
<protein>
    <recommendedName>
        <fullName evidence="6 19">Adenosylcobinamide-GDP ribazoletransferase</fullName>
        <ecNumber evidence="5 19">2.7.8.26</ecNumber>
    </recommendedName>
    <alternativeName>
        <fullName evidence="16 19">Cobalamin synthase</fullName>
    </alternativeName>
    <alternativeName>
        <fullName evidence="15 19">Cobalamin-5'-phosphate synthase</fullName>
    </alternativeName>
</protein>
<dbReference type="GO" id="GO:0009236">
    <property type="term" value="P:cobalamin biosynthetic process"/>
    <property type="evidence" value="ECO:0007669"/>
    <property type="project" value="UniProtKB-UniRule"/>
</dbReference>
<dbReference type="Proteomes" id="UP000183994">
    <property type="component" value="Unassembled WGS sequence"/>
</dbReference>
<keyword evidence="8 19" id="KW-0169">Cobalamin biosynthesis</keyword>
<organism evidence="20 21">
    <name type="scientific">Desulfatibacillum alkenivorans DSM 16219</name>
    <dbReference type="NCBI Taxonomy" id="1121393"/>
    <lineage>
        <taxon>Bacteria</taxon>
        <taxon>Pseudomonadati</taxon>
        <taxon>Thermodesulfobacteriota</taxon>
        <taxon>Desulfobacteria</taxon>
        <taxon>Desulfobacterales</taxon>
        <taxon>Desulfatibacillaceae</taxon>
        <taxon>Desulfatibacillum</taxon>
    </lineage>
</organism>
<keyword evidence="13 19" id="KW-0472">Membrane</keyword>
<evidence type="ECO:0000256" key="14">
    <source>
        <dbReference type="ARBA" id="ARBA00025228"/>
    </source>
</evidence>
<evidence type="ECO:0000256" key="8">
    <source>
        <dbReference type="ARBA" id="ARBA00022573"/>
    </source>
</evidence>
<keyword evidence="10 19" id="KW-0812">Transmembrane</keyword>
<keyword evidence="12 19" id="KW-1133">Transmembrane helix</keyword>
<dbReference type="PANTHER" id="PTHR34148:SF1">
    <property type="entry name" value="ADENOSYLCOBINAMIDE-GDP RIBAZOLETRANSFERASE"/>
    <property type="match status" value="1"/>
</dbReference>
<dbReference type="EC" id="2.7.8.26" evidence="5 19"/>
<evidence type="ECO:0000256" key="18">
    <source>
        <dbReference type="ARBA" id="ARBA00049504"/>
    </source>
</evidence>
<dbReference type="RefSeq" id="WP_244549347.1">
    <property type="nucleotide sequence ID" value="NZ_FQZU01000030.1"/>
</dbReference>
<evidence type="ECO:0000256" key="2">
    <source>
        <dbReference type="ARBA" id="ARBA00004651"/>
    </source>
</evidence>
<feature type="transmembrane region" description="Helical" evidence="19">
    <location>
        <begin position="41"/>
        <end position="65"/>
    </location>
</feature>
<sequence>MDLKKRLTNSRFMERLCGLRGATQFLTTLPAGEVEYFDASVMVAWFPVAGLILGFITACFDFLALNVWPPSTVAVLDVVLLAALSGALHLDGLSDAADGLFSHRPRERALEIMKDSRIGVMGLVAAAACLGIKWGGLSGLEHHRFLAITAAPALARGSMLFGMRFLPYGRPSGTGGSFFEKPLPMKAFFPLAIPVCLILGMGAAGVMTIAAFGVSTFALLAFYKAKMGCITGDMLGAMNEVNEALALLMLSGAWT</sequence>
<dbReference type="PANTHER" id="PTHR34148">
    <property type="entry name" value="ADENOSYLCOBINAMIDE-GDP RIBAZOLETRANSFERASE"/>
    <property type="match status" value="1"/>
</dbReference>
<reference evidence="21" key="1">
    <citation type="submission" date="2016-11" db="EMBL/GenBank/DDBJ databases">
        <authorList>
            <person name="Varghese N."/>
            <person name="Submissions S."/>
        </authorList>
    </citation>
    <scope>NUCLEOTIDE SEQUENCE [LARGE SCALE GENOMIC DNA]</scope>
    <source>
        <strain evidence="21">DSM 16219</strain>
    </source>
</reference>
<comment type="catalytic activity">
    <reaction evidence="17 19">
        <text>alpha-ribazole + adenosylcob(III)inamide-GDP = adenosylcob(III)alamin + GMP + H(+)</text>
        <dbReference type="Rhea" id="RHEA:16049"/>
        <dbReference type="ChEBI" id="CHEBI:10329"/>
        <dbReference type="ChEBI" id="CHEBI:15378"/>
        <dbReference type="ChEBI" id="CHEBI:18408"/>
        <dbReference type="ChEBI" id="CHEBI:58115"/>
        <dbReference type="ChEBI" id="CHEBI:60487"/>
        <dbReference type="EC" id="2.7.8.26"/>
    </reaction>
</comment>
<dbReference type="Pfam" id="PF02654">
    <property type="entry name" value="CobS"/>
    <property type="match status" value="1"/>
</dbReference>
<evidence type="ECO:0000256" key="19">
    <source>
        <dbReference type="HAMAP-Rule" id="MF_00719"/>
    </source>
</evidence>
<evidence type="ECO:0000256" key="6">
    <source>
        <dbReference type="ARBA" id="ARBA00015850"/>
    </source>
</evidence>
<keyword evidence="7 19" id="KW-1003">Cell membrane</keyword>
<dbReference type="NCBIfam" id="TIGR00317">
    <property type="entry name" value="cobS"/>
    <property type="match status" value="1"/>
</dbReference>
<evidence type="ECO:0000256" key="4">
    <source>
        <dbReference type="ARBA" id="ARBA00010561"/>
    </source>
</evidence>
<dbReference type="AlphaFoldDB" id="A0A1M6UA19"/>
<dbReference type="GO" id="GO:0005886">
    <property type="term" value="C:plasma membrane"/>
    <property type="evidence" value="ECO:0007669"/>
    <property type="project" value="UniProtKB-SubCell"/>
</dbReference>
<comment type="subcellular location">
    <subcellularLocation>
        <location evidence="2 19">Cell membrane</location>
        <topology evidence="2 19">Multi-pass membrane protein</topology>
    </subcellularLocation>
</comment>
<evidence type="ECO:0000256" key="12">
    <source>
        <dbReference type="ARBA" id="ARBA00022989"/>
    </source>
</evidence>
<dbReference type="InterPro" id="IPR003805">
    <property type="entry name" value="CobS"/>
</dbReference>
<comment type="catalytic activity">
    <reaction evidence="18 19">
        <text>alpha-ribazole 5'-phosphate + adenosylcob(III)inamide-GDP = adenosylcob(III)alamin 5'-phosphate + GMP + H(+)</text>
        <dbReference type="Rhea" id="RHEA:23560"/>
        <dbReference type="ChEBI" id="CHEBI:15378"/>
        <dbReference type="ChEBI" id="CHEBI:57918"/>
        <dbReference type="ChEBI" id="CHEBI:58115"/>
        <dbReference type="ChEBI" id="CHEBI:60487"/>
        <dbReference type="ChEBI" id="CHEBI:60493"/>
        <dbReference type="EC" id="2.7.8.26"/>
    </reaction>
</comment>
<evidence type="ECO:0000256" key="5">
    <source>
        <dbReference type="ARBA" id="ARBA00013200"/>
    </source>
</evidence>
<feature type="transmembrane region" description="Helical" evidence="19">
    <location>
        <begin position="118"/>
        <end position="136"/>
    </location>
</feature>
<evidence type="ECO:0000256" key="7">
    <source>
        <dbReference type="ARBA" id="ARBA00022475"/>
    </source>
</evidence>
<evidence type="ECO:0000256" key="11">
    <source>
        <dbReference type="ARBA" id="ARBA00022842"/>
    </source>
</evidence>
<evidence type="ECO:0000313" key="20">
    <source>
        <dbReference type="EMBL" id="SHK66023.1"/>
    </source>
</evidence>
<comment type="function">
    <text evidence="14 19">Joins adenosylcobinamide-GDP and alpha-ribazole to generate adenosylcobalamin (Ado-cobalamin). Also synthesizes adenosylcobalamin 5'-phosphate from adenosylcobinamide-GDP and alpha-ribazole 5'-phosphate.</text>
</comment>
<evidence type="ECO:0000256" key="9">
    <source>
        <dbReference type="ARBA" id="ARBA00022679"/>
    </source>
</evidence>
<evidence type="ECO:0000256" key="1">
    <source>
        <dbReference type="ARBA" id="ARBA00001946"/>
    </source>
</evidence>
<proteinExistence type="inferred from homology"/>
<evidence type="ECO:0000256" key="16">
    <source>
        <dbReference type="ARBA" id="ARBA00032853"/>
    </source>
</evidence>
<comment type="cofactor">
    <cofactor evidence="1 19">
        <name>Mg(2+)</name>
        <dbReference type="ChEBI" id="CHEBI:18420"/>
    </cofactor>
</comment>